<keyword evidence="1" id="KW-1133">Transmembrane helix</keyword>
<protein>
    <submittedName>
        <fullName evidence="2">Uncharacterized protein</fullName>
    </submittedName>
</protein>
<dbReference type="AlphaFoldDB" id="A0A0A9A678"/>
<evidence type="ECO:0000256" key="1">
    <source>
        <dbReference type="SAM" id="Phobius"/>
    </source>
</evidence>
<reference evidence="2" key="1">
    <citation type="submission" date="2014-09" db="EMBL/GenBank/DDBJ databases">
        <authorList>
            <person name="Magalhaes I.L.F."/>
            <person name="Oliveira U."/>
            <person name="Santos F.R."/>
            <person name="Vidigal T.H.D.A."/>
            <person name="Brescovit A.D."/>
            <person name="Santos A.J."/>
        </authorList>
    </citation>
    <scope>NUCLEOTIDE SEQUENCE</scope>
    <source>
        <tissue evidence="2">Shoot tissue taken approximately 20 cm above the soil surface</tissue>
    </source>
</reference>
<name>A0A0A9A678_ARUDO</name>
<dbReference type="EMBL" id="GBRH01252447">
    <property type="protein sequence ID" value="JAD45448.1"/>
    <property type="molecule type" value="Transcribed_RNA"/>
</dbReference>
<accession>A0A0A9A678</accession>
<sequence length="101" mass="11740">MRQLCGSAHVRSSRSRRVWRLERQMASEYENRCRREVEDWDLPCYLTLFFLSVVIVSVGFNSKSGLELTVTADAQDEWWRISGHLEPSASKKMAVLCVLNF</sequence>
<evidence type="ECO:0000313" key="2">
    <source>
        <dbReference type="EMBL" id="JAD45448.1"/>
    </source>
</evidence>
<feature type="transmembrane region" description="Helical" evidence="1">
    <location>
        <begin position="42"/>
        <end position="60"/>
    </location>
</feature>
<keyword evidence="1" id="KW-0812">Transmembrane</keyword>
<reference evidence="2" key="2">
    <citation type="journal article" date="2015" name="Data Brief">
        <title>Shoot transcriptome of the giant reed, Arundo donax.</title>
        <authorList>
            <person name="Barrero R.A."/>
            <person name="Guerrero F.D."/>
            <person name="Moolhuijzen P."/>
            <person name="Goolsby J.A."/>
            <person name="Tidwell J."/>
            <person name="Bellgard S.E."/>
            <person name="Bellgard M.I."/>
        </authorList>
    </citation>
    <scope>NUCLEOTIDE SEQUENCE</scope>
    <source>
        <tissue evidence="2">Shoot tissue taken approximately 20 cm above the soil surface</tissue>
    </source>
</reference>
<organism evidence="2">
    <name type="scientific">Arundo donax</name>
    <name type="common">Giant reed</name>
    <name type="synonym">Donax arundinaceus</name>
    <dbReference type="NCBI Taxonomy" id="35708"/>
    <lineage>
        <taxon>Eukaryota</taxon>
        <taxon>Viridiplantae</taxon>
        <taxon>Streptophyta</taxon>
        <taxon>Embryophyta</taxon>
        <taxon>Tracheophyta</taxon>
        <taxon>Spermatophyta</taxon>
        <taxon>Magnoliopsida</taxon>
        <taxon>Liliopsida</taxon>
        <taxon>Poales</taxon>
        <taxon>Poaceae</taxon>
        <taxon>PACMAD clade</taxon>
        <taxon>Arundinoideae</taxon>
        <taxon>Arundineae</taxon>
        <taxon>Arundo</taxon>
    </lineage>
</organism>
<proteinExistence type="predicted"/>
<keyword evidence="1" id="KW-0472">Membrane</keyword>